<dbReference type="EC" id="2.7.13.3" evidence="2"/>
<evidence type="ECO:0000256" key="6">
    <source>
        <dbReference type="ARBA" id="ARBA00022777"/>
    </source>
</evidence>
<dbReference type="SUPFAM" id="SSF55874">
    <property type="entry name" value="ATPase domain of HSP90 chaperone/DNA topoisomerase II/histidine kinase"/>
    <property type="match status" value="1"/>
</dbReference>
<organism evidence="10 11">
    <name type="scientific">Pelagibius litoralis</name>
    <dbReference type="NCBI Taxonomy" id="374515"/>
    <lineage>
        <taxon>Bacteria</taxon>
        <taxon>Pseudomonadati</taxon>
        <taxon>Pseudomonadota</taxon>
        <taxon>Alphaproteobacteria</taxon>
        <taxon>Rhodospirillales</taxon>
        <taxon>Rhodovibrionaceae</taxon>
        <taxon>Pelagibius</taxon>
    </lineage>
</organism>
<proteinExistence type="predicted"/>
<dbReference type="InterPro" id="IPR005467">
    <property type="entry name" value="His_kinase_dom"/>
</dbReference>
<evidence type="ECO:0000313" key="10">
    <source>
        <dbReference type="EMBL" id="NIA69045.1"/>
    </source>
</evidence>
<keyword evidence="5 8" id="KW-0812">Transmembrane</keyword>
<keyword evidence="11" id="KW-1185">Reference proteome</keyword>
<dbReference type="PROSITE" id="PS50109">
    <property type="entry name" value="HIS_KIN"/>
    <property type="match status" value="1"/>
</dbReference>
<evidence type="ECO:0000256" key="1">
    <source>
        <dbReference type="ARBA" id="ARBA00000085"/>
    </source>
</evidence>
<dbReference type="Gene3D" id="1.10.287.130">
    <property type="match status" value="1"/>
</dbReference>
<accession>A0A967C5Q8</accession>
<comment type="catalytic activity">
    <reaction evidence="1">
        <text>ATP + protein L-histidine = ADP + protein N-phospho-L-histidine.</text>
        <dbReference type="EC" id="2.7.13.3"/>
    </reaction>
</comment>
<keyword evidence="7 8" id="KW-1133">Transmembrane helix</keyword>
<dbReference type="Gene3D" id="3.30.565.10">
    <property type="entry name" value="Histidine kinase-like ATPase, C-terminal domain"/>
    <property type="match status" value="1"/>
</dbReference>
<dbReference type="InterPro" id="IPR050428">
    <property type="entry name" value="TCS_sensor_his_kinase"/>
</dbReference>
<evidence type="ECO:0000256" key="8">
    <source>
        <dbReference type="SAM" id="Phobius"/>
    </source>
</evidence>
<sequence>MVARVEGPVPSSASRGFYFGLPFRSLVSKLVLLLIIFCAVPVILYTQFREADAEKRFLLMESVREQGRVVAESLRPLLEQQEISSLPLLNDEVARFATDQTGVKILFRPVGEYGAESFFFVASQPTIAPTELTEERDRLVERGVFDNLAQSCWGELSMALRHRRPSGEEELLTSITPINTEAGCWAVITTHSTAEFLGTSIDQPYWKTIEVRIAAAIYFAMAIFTIGLFVSIWRGLMRFRYLARSIRTGTSGHISFGKQNRVPELAPVAEEFDRMTLALQDSAESIRLAAEDNAHAFKTPIAIMRQSLEPLRRLVEPEEVRGQRALDVLEVSIDRLDHLVAYARRLEETTAELLDPPRQRIGLTEMLERMLAAYADTFASRRLILDARLQPEISILAGEDLLETVLENVIDNAVEVSPDGSKIIVELRKVNDRAELSLLDRGPGVPHGELTRIFERYVSLRSQPVAGDTAADGGEGSPHMGIGLWIVRRNLQAIGGSVRAENRPDGGLAMVMRFPLAA</sequence>
<dbReference type="PANTHER" id="PTHR45436:SF5">
    <property type="entry name" value="SENSOR HISTIDINE KINASE TRCS"/>
    <property type="match status" value="1"/>
</dbReference>
<dbReference type="CDD" id="cd00075">
    <property type="entry name" value="HATPase"/>
    <property type="match status" value="1"/>
</dbReference>
<dbReference type="PANTHER" id="PTHR45436">
    <property type="entry name" value="SENSOR HISTIDINE KINASE YKOH"/>
    <property type="match status" value="1"/>
</dbReference>
<keyword evidence="3" id="KW-0597">Phosphoprotein</keyword>
<dbReference type="CDD" id="cd00082">
    <property type="entry name" value="HisKA"/>
    <property type="match status" value="1"/>
</dbReference>
<name>A0A967C5Q8_9PROT</name>
<dbReference type="Pfam" id="PF02518">
    <property type="entry name" value="HATPase_c"/>
    <property type="match status" value="1"/>
</dbReference>
<gene>
    <name evidence="10" type="ORF">HBA54_10625</name>
</gene>
<dbReference type="InterPro" id="IPR003661">
    <property type="entry name" value="HisK_dim/P_dom"/>
</dbReference>
<dbReference type="SMART" id="SM00387">
    <property type="entry name" value="HATPase_c"/>
    <property type="match status" value="1"/>
</dbReference>
<keyword evidence="8" id="KW-0472">Membrane</keyword>
<keyword evidence="6 10" id="KW-0418">Kinase</keyword>
<protein>
    <recommendedName>
        <fullName evidence="2">histidine kinase</fullName>
        <ecNumber evidence="2">2.7.13.3</ecNumber>
    </recommendedName>
</protein>
<dbReference type="AlphaFoldDB" id="A0A967C5Q8"/>
<evidence type="ECO:0000313" key="11">
    <source>
        <dbReference type="Proteomes" id="UP000761264"/>
    </source>
</evidence>
<dbReference type="InterPro" id="IPR036890">
    <property type="entry name" value="HATPase_C_sf"/>
</dbReference>
<feature type="transmembrane region" description="Helical" evidence="8">
    <location>
        <begin position="213"/>
        <end position="236"/>
    </location>
</feature>
<evidence type="ECO:0000259" key="9">
    <source>
        <dbReference type="PROSITE" id="PS50109"/>
    </source>
</evidence>
<dbReference type="InterPro" id="IPR003594">
    <property type="entry name" value="HATPase_dom"/>
</dbReference>
<dbReference type="GO" id="GO:0000155">
    <property type="term" value="F:phosphorelay sensor kinase activity"/>
    <property type="evidence" value="ECO:0007669"/>
    <property type="project" value="InterPro"/>
</dbReference>
<feature type="transmembrane region" description="Helical" evidence="8">
    <location>
        <begin position="26"/>
        <end position="46"/>
    </location>
</feature>
<reference evidence="10" key="1">
    <citation type="submission" date="2020-03" db="EMBL/GenBank/DDBJ databases">
        <title>Genome of Pelagibius litoralis DSM 21314T.</title>
        <authorList>
            <person name="Wang G."/>
        </authorList>
    </citation>
    <scope>NUCLEOTIDE SEQUENCE</scope>
    <source>
        <strain evidence="10">DSM 21314</strain>
    </source>
</reference>
<keyword evidence="4" id="KW-0808">Transferase</keyword>
<evidence type="ECO:0000256" key="4">
    <source>
        <dbReference type="ARBA" id="ARBA00022679"/>
    </source>
</evidence>
<dbReference type="Proteomes" id="UP000761264">
    <property type="component" value="Unassembled WGS sequence"/>
</dbReference>
<evidence type="ECO:0000256" key="7">
    <source>
        <dbReference type="ARBA" id="ARBA00022989"/>
    </source>
</evidence>
<feature type="domain" description="Histidine kinase" evidence="9">
    <location>
        <begin position="292"/>
        <end position="518"/>
    </location>
</feature>
<dbReference type="RefSeq" id="WP_167224256.1">
    <property type="nucleotide sequence ID" value="NZ_JAAQPH010000007.1"/>
</dbReference>
<evidence type="ECO:0000256" key="3">
    <source>
        <dbReference type="ARBA" id="ARBA00022553"/>
    </source>
</evidence>
<evidence type="ECO:0000256" key="5">
    <source>
        <dbReference type="ARBA" id="ARBA00022692"/>
    </source>
</evidence>
<evidence type="ECO:0000256" key="2">
    <source>
        <dbReference type="ARBA" id="ARBA00012438"/>
    </source>
</evidence>
<dbReference type="EMBL" id="JAAQPH010000007">
    <property type="protein sequence ID" value="NIA69045.1"/>
    <property type="molecule type" value="Genomic_DNA"/>
</dbReference>
<comment type="caution">
    <text evidence="10">The sequence shown here is derived from an EMBL/GenBank/DDBJ whole genome shotgun (WGS) entry which is preliminary data.</text>
</comment>